<keyword evidence="6" id="KW-1185">Reference proteome</keyword>
<dbReference type="SUPFAM" id="SSF53822">
    <property type="entry name" value="Periplasmic binding protein-like I"/>
    <property type="match status" value="1"/>
</dbReference>
<dbReference type="SMART" id="SM00354">
    <property type="entry name" value="HTH_LACI"/>
    <property type="match status" value="1"/>
</dbReference>
<keyword evidence="3" id="KW-0804">Transcription</keyword>
<evidence type="ECO:0000256" key="3">
    <source>
        <dbReference type="ARBA" id="ARBA00023163"/>
    </source>
</evidence>
<protein>
    <submittedName>
        <fullName evidence="5">DNA-binding LacI/PurR family transcriptional regulator</fullName>
    </submittedName>
</protein>
<evidence type="ECO:0000256" key="1">
    <source>
        <dbReference type="ARBA" id="ARBA00023015"/>
    </source>
</evidence>
<evidence type="ECO:0000259" key="4">
    <source>
        <dbReference type="PROSITE" id="PS50932"/>
    </source>
</evidence>
<dbReference type="CDD" id="cd06267">
    <property type="entry name" value="PBP1_LacI_sugar_binding-like"/>
    <property type="match status" value="1"/>
</dbReference>
<dbReference type="GO" id="GO:0000976">
    <property type="term" value="F:transcription cis-regulatory region binding"/>
    <property type="evidence" value="ECO:0007669"/>
    <property type="project" value="TreeGrafter"/>
</dbReference>
<feature type="domain" description="HTH lacI-type" evidence="4">
    <location>
        <begin position="16"/>
        <end position="69"/>
    </location>
</feature>
<dbReference type="Pfam" id="PF00532">
    <property type="entry name" value="Peripla_BP_1"/>
    <property type="match status" value="1"/>
</dbReference>
<keyword evidence="1" id="KW-0805">Transcription regulation</keyword>
<dbReference type="Proteomes" id="UP000565572">
    <property type="component" value="Unassembled WGS sequence"/>
</dbReference>
<evidence type="ECO:0000313" key="5">
    <source>
        <dbReference type="EMBL" id="MBB3327764.1"/>
    </source>
</evidence>
<dbReference type="InterPro" id="IPR028082">
    <property type="entry name" value="Peripla_BP_I"/>
</dbReference>
<dbReference type="AlphaFoldDB" id="A0A7W5JWU0"/>
<proteinExistence type="predicted"/>
<dbReference type="RefSeq" id="WP_183339186.1">
    <property type="nucleotide sequence ID" value="NZ_JACHZG010000001.1"/>
</dbReference>
<comment type="caution">
    <text evidence="5">The sequence shown here is derived from an EMBL/GenBank/DDBJ whole genome shotgun (WGS) entry which is preliminary data.</text>
</comment>
<dbReference type="InterPro" id="IPR001761">
    <property type="entry name" value="Peripla_BP/Lac1_sug-bd_dom"/>
</dbReference>
<reference evidence="5 6" key="1">
    <citation type="submission" date="2020-08" db="EMBL/GenBank/DDBJ databases">
        <title>Sequencing the genomes of 1000 actinobacteria strains.</title>
        <authorList>
            <person name="Klenk H.-P."/>
        </authorList>
    </citation>
    <scope>NUCLEOTIDE SEQUENCE [LARGE SCALE GENOMIC DNA]</scope>
    <source>
        <strain evidence="5 6">DSM 11053</strain>
    </source>
</reference>
<dbReference type="Gene3D" id="3.40.50.2300">
    <property type="match status" value="2"/>
</dbReference>
<dbReference type="EMBL" id="JACHZG010000001">
    <property type="protein sequence ID" value="MBB3327764.1"/>
    <property type="molecule type" value="Genomic_DNA"/>
</dbReference>
<sequence>MSEPRARAVRPGRSPVTYKDLQEHTGLSLSTISKYFNGLPLRESNRVAVETAASELGYRVNTLARSLRTQRSRTVGVLLPVLDNPFHLSIIAGIEAALSDSGVGVVVSASRGAHGEPGAAVDSLAGRMVDGIIAVPAAHDAATLVAVSGRGLPVVLIDRLVDGLDGDAVVLDNADAARQAVRHVVDHGHRRVAAIAGPPDIWSLRGRSDGFLDAMRQHSLEVGPGAVRSGPLTVESGVASMRSLLAEPERPTAVVCLNYELTVGALIALNESGLRIPEDISFVGFDSLELSQVIKPRLSMVVQPTHEIAVRAADLMRRRLEPQPESELEPGAQAGPDPYQRVVLRAELVPGGSVARPRD</sequence>
<keyword evidence="2 5" id="KW-0238">DNA-binding</keyword>
<dbReference type="PANTHER" id="PTHR30146">
    <property type="entry name" value="LACI-RELATED TRANSCRIPTIONAL REPRESSOR"/>
    <property type="match status" value="1"/>
</dbReference>
<dbReference type="InterPro" id="IPR000843">
    <property type="entry name" value="HTH_LacI"/>
</dbReference>
<evidence type="ECO:0000256" key="2">
    <source>
        <dbReference type="ARBA" id="ARBA00023125"/>
    </source>
</evidence>
<gene>
    <name evidence="5" type="ORF">FHX39_002708</name>
</gene>
<accession>A0A7W5JWU0</accession>
<dbReference type="InterPro" id="IPR010982">
    <property type="entry name" value="Lambda_DNA-bd_dom_sf"/>
</dbReference>
<dbReference type="PANTHER" id="PTHR30146:SF109">
    <property type="entry name" value="HTH-TYPE TRANSCRIPTIONAL REGULATOR GALS"/>
    <property type="match status" value="1"/>
</dbReference>
<dbReference type="GO" id="GO:0003700">
    <property type="term" value="F:DNA-binding transcription factor activity"/>
    <property type="evidence" value="ECO:0007669"/>
    <property type="project" value="TreeGrafter"/>
</dbReference>
<dbReference type="Gene3D" id="1.10.260.40">
    <property type="entry name" value="lambda repressor-like DNA-binding domains"/>
    <property type="match status" value="1"/>
</dbReference>
<dbReference type="SUPFAM" id="SSF47413">
    <property type="entry name" value="lambda repressor-like DNA-binding domains"/>
    <property type="match status" value="1"/>
</dbReference>
<name>A0A7W5JWU0_9ACTN</name>
<dbReference type="PROSITE" id="PS50932">
    <property type="entry name" value="HTH_LACI_2"/>
    <property type="match status" value="1"/>
</dbReference>
<evidence type="ECO:0000313" key="6">
    <source>
        <dbReference type="Proteomes" id="UP000565572"/>
    </source>
</evidence>
<organism evidence="5 6">
    <name type="scientific">Microlunatus antarcticus</name>
    <dbReference type="NCBI Taxonomy" id="53388"/>
    <lineage>
        <taxon>Bacteria</taxon>
        <taxon>Bacillati</taxon>
        <taxon>Actinomycetota</taxon>
        <taxon>Actinomycetes</taxon>
        <taxon>Propionibacteriales</taxon>
        <taxon>Propionibacteriaceae</taxon>
        <taxon>Microlunatus</taxon>
    </lineage>
</organism>